<dbReference type="InterPro" id="IPR036680">
    <property type="entry name" value="SPOR-like_sf"/>
</dbReference>
<dbReference type="InterPro" id="IPR036908">
    <property type="entry name" value="RlpA-like_sf"/>
</dbReference>
<dbReference type="AlphaFoldDB" id="A0A511BNM9"/>
<dbReference type="Proteomes" id="UP000321405">
    <property type="component" value="Unassembled WGS sequence"/>
</dbReference>
<dbReference type="GO" id="GO:0042834">
    <property type="term" value="F:peptidoglycan binding"/>
    <property type="evidence" value="ECO:0007669"/>
    <property type="project" value="InterPro"/>
</dbReference>
<dbReference type="PROSITE" id="PS51724">
    <property type="entry name" value="SPOR"/>
    <property type="match status" value="1"/>
</dbReference>
<dbReference type="Pfam" id="PF03330">
    <property type="entry name" value="DPBB_1"/>
    <property type="match status" value="1"/>
</dbReference>
<organism evidence="2 3">
    <name type="scientific">Swaminathania salitolerans</name>
    <dbReference type="NCBI Taxonomy" id="182838"/>
    <lineage>
        <taxon>Bacteria</taxon>
        <taxon>Pseudomonadati</taxon>
        <taxon>Pseudomonadota</taxon>
        <taxon>Alphaproteobacteria</taxon>
        <taxon>Acetobacterales</taxon>
        <taxon>Acetobacteraceae</taxon>
        <taxon>Swaminathania</taxon>
    </lineage>
</organism>
<comment type="caution">
    <text evidence="2">The sequence shown here is derived from an EMBL/GenBank/DDBJ whole genome shotgun (WGS) entry which is preliminary data.</text>
</comment>
<dbReference type="SUPFAM" id="SSF110997">
    <property type="entry name" value="Sporulation related repeat"/>
    <property type="match status" value="1"/>
</dbReference>
<dbReference type="CDD" id="cd22268">
    <property type="entry name" value="DPBB_RlpA-like"/>
    <property type="match status" value="1"/>
</dbReference>
<gene>
    <name evidence="2" type="ORF">SSA02_11090</name>
</gene>
<evidence type="ECO:0000259" key="1">
    <source>
        <dbReference type="PROSITE" id="PS51724"/>
    </source>
</evidence>
<dbReference type="Gene3D" id="2.40.40.10">
    <property type="entry name" value="RlpA-like domain"/>
    <property type="match status" value="1"/>
</dbReference>
<reference evidence="2 3" key="1">
    <citation type="submission" date="2019-07" db="EMBL/GenBank/DDBJ databases">
        <title>Whole genome shotgun sequence of Swaminathania salitolerans NBRC 104436.</title>
        <authorList>
            <person name="Hosoyama A."/>
            <person name="Uohara A."/>
            <person name="Ohji S."/>
            <person name="Ichikawa N."/>
        </authorList>
    </citation>
    <scope>NUCLEOTIDE SEQUENCE [LARGE SCALE GENOMIC DNA]</scope>
    <source>
        <strain evidence="2 3">NBRC 104436</strain>
    </source>
</reference>
<sequence length="258" mass="27284">MRYVTGAAWQGRDGWFYPAEDFALKERGLAVIATKPASGVTADGEIWSARAMTGAHQTLQLPAVVSVRNLQNGRIVRIRLNDRGPGTAGRIIAISPHAAALLGMGEAPTPVEIVEDEALSRRIADSDPHAAKLEIATAPREAITAESLTDGHKEEIGGAPSREDARSQALLLPEMPATVQNGMAETVSYEILLGSFSGRSVAARVAARCDGAVTRGSEDGGRLPWRVTRGPFTTVAEADRALDQARPCGSTGARIVVR</sequence>
<dbReference type="InterPro" id="IPR007730">
    <property type="entry name" value="SPOR-like_dom"/>
</dbReference>
<evidence type="ECO:0000313" key="2">
    <source>
        <dbReference type="EMBL" id="GEL01946.1"/>
    </source>
</evidence>
<feature type="domain" description="SPOR" evidence="1">
    <location>
        <begin position="183"/>
        <end position="258"/>
    </location>
</feature>
<name>A0A511BNM9_9PROT</name>
<dbReference type="PANTHER" id="PTHR34183">
    <property type="entry name" value="ENDOLYTIC PEPTIDOGLYCAN TRANSGLYCOSYLASE RLPA"/>
    <property type="match status" value="1"/>
</dbReference>
<accession>A0A511BNM9</accession>
<keyword evidence="3" id="KW-1185">Reference proteome</keyword>
<dbReference type="InterPro" id="IPR009009">
    <property type="entry name" value="RlpA-like_DPBB"/>
</dbReference>
<dbReference type="EMBL" id="BJVC01000002">
    <property type="protein sequence ID" value="GEL01946.1"/>
    <property type="molecule type" value="Genomic_DNA"/>
</dbReference>
<protein>
    <recommendedName>
        <fullName evidence="1">SPOR domain-containing protein</fullName>
    </recommendedName>
</protein>
<evidence type="ECO:0000313" key="3">
    <source>
        <dbReference type="Proteomes" id="UP000321405"/>
    </source>
</evidence>
<dbReference type="PANTHER" id="PTHR34183:SF8">
    <property type="entry name" value="ENDOLYTIC PEPTIDOGLYCAN TRANSGLYCOSYLASE RLPA-RELATED"/>
    <property type="match status" value="1"/>
</dbReference>
<proteinExistence type="predicted"/>